<gene>
    <name evidence="10" type="ORF">O7A60_09240</name>
</gene>
<dbReference type="InterPro" id="IPR013500">
    <property type="entry name" value="TopoI_cat_euk"/>
</dbReference>
<dbReference type="InterPro" id="IPR035447">
    <property type="entry name" value="DNA_topo_I_N_sf"/>
</dbReference>
<dbReference type="Proteomes" id="UP001387293">
    <property type="component" value="Unassembled WGS sequence"/>
</dbReference>
<dbReference type="SUPFAM" id="SSF56349">
    <property type="entry name" value="DNA breaking-rejoining enzymes"/>
    <property type="match status" value="1"/>
</dbReference>
<evidence type="ECO:0000313" key="10">
    <source>
        <dbReference type="EMBL" id="MEI9408951.1"/>
    </source>
</evidence>
<dbReference type="InterPro" id="IPR001631">
    <property type="entry name" value="TopoI"/>
</dbReference>
<dbReference type="InterPro" id="IPR049331">
    <property type="entry name" value="Top1B_N_bact"/>
</dbReference>
<evidence type="ECO:0000259" key="9">
    <source>
        <dbReference type="Pfam" id="PF21338"/>
    </source>
</evidence>
<dbReference type="Gene3D" id="3.30.66.10">
    <property type="entry name" value="DNA topoisomerase I domain"/>
    <property type="match status" value="1"/>
</dbReference>
<dbReference type="SUPFAM" id="SSF55869">
    <property type="entry name" value="DNA topoisomerase I domain"/>
    <property type="match status" value="1"/>
</dbReference>
<keyword evidence="5" id="KW-0238">DNA-binding</keyword>
<keyword evidence="6" id="KW-0413">Isomerase</keyword>
<accession>A0ABU8KTB3</accession>
<dbReference type="Gene3D" id="1.10.132.120">
    <property type="match status" value="1"/>
</dbReference>
<evidence type="ECO:0000256" key="3">
    <source>
        <dbReference type="ARBA" id="ARBA00012891"/>
    </source>
</evidence>
<dbReference type="EC" id="5.6.2.1" evidence="3"/>
<evidence type="ECO:0000256" key="1">
    <source>
        <dbReference type="ARBA" id="ARBA00000213"/>
    </source>
</evidence>
<comment type="similarity">
    <text evidence="2">Belongs to the type IB topoisomerase family.</text>
</comment>
<reference evidence="10 11" key="1">
    <citation type="submission" date="2022-12" db="EMBL/GenBank/DDBJ databases">
        <authorList>
            <person name="Muema E."/>
        </authorList>
    </citation>
    <scope>NUCLEOTIDE SEQUENCE [LARGE SCALE GENOMIC DNA]</scope>
    <source>
        <strain evidence="11">1326</strain>
    </source>
</reference>
<evidence type="ECO:0000256" key="4">
    <source>
        <dbReference type="ARBA" id="ARBA00023029"/>
    </source>
</evidence>
<evidence type="ECO:0000256" key="6">
    <source>
        <dbReference type="ARBA" id="ARBA00023235"/>
    </source>
</evidence>
<dbReference type="EMBL" id="JAPYKS010000005">
    <property type="protein sequence ID" value="MEI9408951.1"/>
    <property type="molecule type" value="Genomic_DNA"/>
</dbReference>
<dbReference type="Pfam" id="PF01028">
    <property type="entry name" value="Topoisom_I"/>
    <property type="match status" value="1"/>
</dbReference>
<evidence type="ECO:0000256" key="2">
    <source>
        <dbReference type="ARBA" id="ARBA00006645"/>
    </source>
</evidence>
<sequence length="371" mass="41849">MLQRTGSSRSRLAGGDSVPKNRPQISARGTALTYVSDAEPGIRRLKAGKGFAYKGPHGRAVSDADRARIAAIVIPPAWTDVWISPDPDGHIQATGRDQRGRKQYRYHPQWAEERDGVKYSSLVAFAESLPDLRRRIDSDLRRHGLPLERVVAAVVWLLDNTMIRVGNAAYARDNKSFGLTTLRDRHVDIKGSSLRFAFKGKSGKEWRLKLVDRRIAGIVRGAQDLPGQKLFQYLDERDDRRPVRSDDVNRYIRDAAGDAFSSKHFRTWGGTIHAASLFAQTELPESQAQRKRVMNNIIDKVAERLGNTRAVCRKCYIHPQVFEAWSEGRLLAEMAEANKRKRSIDGLDEEEALVLRWLKTQESRSAAISGR</sequence>
<dbReference type="RefSeq" id="WP_337105974.1">
    <property type="nucleotide sequence ID" value="NZ_JAPYKS010000005.1"/>
</dbReference>
<name>A0ABU8KTB3_9HYPH</name>
<feature type="compositionally biased region" description="Polar residues" evidence="7">
    <location>
        <begin position="1"/>
        <end position="10"/>
    </location>
</feature>
<evidence type="ECO:0000256" key="5">
    <source>
        <dbReference type="ARBA" id="ARBA00023125"/>
    </source>
</evidence>
<comment type="catalytic activity">
    <reaction evidence="1">
        <text>ATP-independent breakage of single-stranded DNA, followed by passage and rejoining.</text>
        <dbReference type="EC" id="5.6.2.1"/>
    </reaction>
</comment>
<protein>
    <recommendedName>
        <fullName evidence="3">DNA topoisomerase</fullName>
        <ecNumber evidence="3">5.6.2.1</ecNumber>
    </recommendedName>
</protein>
<evidence type="ECO:0000313" key="11">
    <source>
        <dbReference type="Proteomes" id="UP001387293"/>
    </source>
</evidence>
<comment type="caution">
    <text evidence="10">The sequence shown here is derived from an EMBL/GenBank/DDBJ whole genome shotgun (WGS) entry which is preliminary data.</text>
</comment>
<dbReference type="InterPro" id="IPR011010">
    <property type="entry name" value="DNA_brk_join_enz"/>
</dbReference>
<dbReference type="InterPro" id="IPR014711">
    <property type="entry name" value="TopoI_cat_a-hlx-sub_euk"/>
</dbReference>
<feature type="region of interest" description="Disordered" evidence="7">
    <location>
        <begin position="1"/>
        <end position="25"/>
    </location>
</feature>
<keyword evidence="11" id="KW-1185">Reference proteome</keyword>
<dbReference type="PROSITE" id="PS52038">
    <property type="entry name" value="TOPO_IB_2"/>
    <property type="match status" value="1"/>
</dbReference>
<dbReference type="PRINTS" id="PR00416">
    <property type="entry name" value="EUTPISMRASEI"/>
</dbReference>
<keyword evidence="4" id="KW-0799">Topoisomerase</keyword>
<proteinExistence type="inferred from homology"/>
<evidence type="ECO:0000256" key="7">
    <source>
        <dbReference type="SAM" id="MobiDB-lite"/>
    </source>
</evidence>
<feature type="domain" description="DNA topoisomerase IB N-terminal" evidence="9">
    <location>
        <begin position="50"/>
        <end position="97"/>
    </location>
</feature>
<organism evidence="10 11">
    <name type="scientific">Mesorhizobium salmacidum</name>
    <dbReference type="NCBI Taxonomy" id="3015171"/>
    <lineage>
        <taxon>Bacteria</taxon>
        <taxon>Pseudomonadati</taxon>
        <taxon>Pseudomonadota</taxon>
        <taxon>Alphaproteobacteria</taxon>
        <taxon>Hyphomicrobiales</taxon>
        <taxon>Phyllobacteriaceae</taxon>
        <taxon>Mesorhizobium</taxon>
    </lineage>
</organism>
<dbReference type="Pfam" id="PF21338">
    <property type="entry name" value="Top1B_N_bact"/>
    <property type="match status" value="1"/>
</dbReference>
<dbReference type="Gene3D" id="3.90.15.10">
    <property type="entry name" value="Topoisomerase I, Chain A, domain 3"/>
    <property type="match status" value="1"/>
</dbReference>
<evidence type="ECO:0000259" key="8">
    <source>
        <dbReference type="Pfam" id="PF01028"/>
    </source>
</evidence>
<feature type="domain" description="DNA topoisomerase I catalytic core eukaryotic-type" evidence="8">
    <location>
        <begin position="111"/>
        <end position="327"/>
    </location>
</feature>